<evidence type="ECO:0000313" key="4">
    <source>
        <dbReference type="Proteomes" id="UP000826656"/>
    </source>
</evidence>
<dbReference type="Pfam" id="PF07876">
    <property type="entry name" value="Dabb"/>
    <property type="match status" value="1"/>
</dbReference>
<evidence type="ECO:0000259" key="2">
    <source>
        <dbReference type="PROSITE" id="PS51502"/>
    </source>
</evidence>
<dbReference type="PANTHER" id="PTHR33178:SF16">
    <property type="entry name" value="STRESS-RESPONSE A_B BARREL DOMAIN-CONTAINING PROTEIN"/>
    <property type="match status" value="1"/>
</dbReference>
<dbReference type="Gene3D" id="3.30.70.100">
    <property type="match status" value="1"/>
</dbReference>
<proteinExistence type="predicted"/>
<dbReference type="PROSITE" id="PS51502">
    <property type="entry name" value="S_R_A_B_BARREL"/>
    <property type="match status" value="1"/>
</dbReference>
<organism evidence="3 4">
    <name type="scientific">Solanum tuberosum</name>
    <name type="common">Potato</name>
    <dbReference type="NCBI Taxonomy" id="4113"/>
    <lineage>
        <taxon>Eukaryota</taxon>
        <taxon>Viridiplantae</taxon>
        <taxon>Streptophyta</taxon>
        <taxon>Embryophyta</taxon>
        <taxon>Tracheophyta</taxon>
        <taxon>Spermatophyta</taxon>
        <taxon>Magnoliopsida</taxon>
        <taxon>eudicotyledons</taxon>
        <taxon>Gunneridae</taxon>
        <taxon>Pentapetalae</taxon>
        <taxon>asterids</taxon>
        <taxon>lamiids</taxon>
        <taxon>Solanales</taxon>
        <taxon>Solanaceae</taxon>
        <taxon>Solanoideae</taxon>
        <taxon>Solaneae</taxon>
        <taxon>Solanum</taxon>
    </lineage>
</organism>
<evidence type="ECO:0000313" key="3">
    <source>
        <dbReference type="EMBL" id="KAH0776995.1"/>
    </source>
</evidence>
<dbReference type="InterPro" id="IPR011008">
    <property type="entry name" value="Dimeric_a/b-barrel"/>
</dbReference>
<dbReference type="PANTHER" id="PTHR33178">
    <property type="match status" value="1"/>
</dbReference>
<feature type="domain" description="Stress-response A/B barrel" evidence="2">
    <location>
        <begin position="1"/>
        <end position="67"/>
    </location>
</feature>
<keyword evidence="4" id="KW-1185">Reference proteome</keyword>
<name>A0ABQ7W8D9_SOLTU</name>
<comment type="subunit">
    <text evidence="1">Homodimer.</text>
</comment>
<sequence>MKLMLSKSFVRGKDTESHEMLRQGYTHAIIMTFNNKEDYEACVSHPKEVEFAAIFVTVVEKILVLNFPAVCVKASS</sequence>
<reference evidence="3 4" key="1">
    <citation type="journal article" date="2021" name="bioRxiv">
        <title>Chromosome-scale and haplotype-resolved genome assembly of a tetraploid potato cultivar.</title>
        <authorList>
            <person name="Sun H."/>
            <person name="Jiao W.-B."/>
            <person name="Krause K."/>
            <person name="Campoy J.A."/>
            <person name="Goel M."/>
            <person name="Folz-Donahue K."/>
            <person name="Kukat C."/>
            <person name="Huettel B."/>
            <person name="Schneeberger K."/>
        </authorList>
    </citation>
    <scope>NUCLEOTIDE SEQUENCE [LARGE SCALE GENOMIC DNA]</scope>
    <source>
        <strain evidence="3">SolTubOtavaFocal</strain>
        <tissue evidence="3">Leaves</tissue>
    </source>
</reference>
<protein>
    <recommendedName>
        <fullName evidence="2">Stress-response A/B barrel domain-containing protein</fullName>
    </recommendedName>
</protein>
<dbReference type="EMBL" id="JAIVGD010000003">
    <property type="protein sequence ID" value="KAH0776995.1"/>
    <property type="molecule type" value="Genomic_DNA"/>
</dbReference>
<dbReference type="Proteomes" id="UP000826656">
    <property type="component" value="Unassembled WGS sequence"/>
</dbReference>
<accession>A0ABQ7W8D9</accession>
<dbReference type="InterPro" id="IPR044662">
    <property type="entry name" value="HS1/DABB1-like"/>
</dbReference>
<evidence type="ECO:0000256" key="1">
    <source>
        <dbReference type="ARBA" id="ARBA00011738"/>
    </source>
</evidence>
<gene>
    <name evidence="3" type="ORF">KY290_008406</name>
</gene>
<comment type="caution">
    <text evidence="3">The sequence shown here is derived from an EMBL/GenBank/DDBJ whole genome shotgun (WGS) entry which is preliminary data.</text>
</comment>
<dbReference type="InterPro" id="IPR013097">
    <property type="entry name" value="Dabb"/>
</dbReference>
<dbReference type="SUPFAM" id="SSF54909">
    <property type="entry name" value="Dimeric alpha+beta barrel"/>
    <property type="match status" value="1"/>
</dbReference>